<name>A0A177N873_9GAMM</name>
<reference evidence="2" key="1">
    <citation type="submission" date="2016-03" db="EMBL/GenBank/DDBJ databases">
        <authorList>
            <person name="Heylen K."/>
            <person name="De Vos P."/>
            <person name="Vekeman B."/>
        </authorList>
    </citation>
    <scope>NUCLEOTIDE SEQUENCE [LARGE SCALE GENOMIC DNA]</scope>
    <source>
        <strain evidence="2">R-45383</strain>
    </source>
</reference>
<dbReference type="RefSeq" id="WP_064031253.1">
    <property type="nucleotide sequence ID" value="NZ_LUUK01000211.1"/>
</dbReference>
<proteinExistence type="predicted"/>
<keyword evidence="2" id="KW-1185">Reference proteome</keyword>
<dbReference type="STRING" id="702114.A1355_13585"/>
<accession>A0A177N873</accession>
<comment type="caution">
    <text evidence="1">The sequence shown here is derived from an EMBL/GenBank/DDBJ whole genome shotgun (WGS) entry which is preliminary data.</text>
</comment>
<dbReference type="EMBL" id="LUUK01000211">
    <property type="protein sequence ID" value="OAI13389.1"/>
    <property type="molecule type" value="Genomic_DNA"/>
</dbReference>
<dbReference type="Proteomes" id="UP000077628">
    <property type="component" value="Unassembled WGS sequence"/>
</dbReference>
<protein>
    <submittedName>
        <fullName evidence="1">Uncharacterized protein</fullName>
    </submittedName>
</protein>
<gene>
    <name evidence="1" type="ORF">A1355_13585</name>
</gene>
<organism evidence="1 2">
    <name type="scientific">Methylomonas koyamae</name>
    <dbReference type="NCBI Taxonomy" id="702114"/>
    <lineage>
        <taxon>Bacteria</taxon>
        <taxon>Pseudomonadati</taxon>
        <taxon>Pseudomonadota</taxon>
        <taxon>Gammaproteobacteria</taxon>
        <taxon>Methylococcales</taxon>
        <taxon>Methylococcaceae</taxon>
        <taxon>Methylomonas</taxon>
    </lineage>
</organism>
<dbReference type="Pfam" id="PF03692">
    <property type="entry name" value="CxxCxxCC"/>
    <property type="match status" value="1"/>
</dbReference>
<dbReference type="OrthoDB" id="9806610at2"/>
<evidence type="ECO:0000313" key="2">
    <source>
        <dbReference type="Proteomes" id="UP000077628"/>
    </source>
</evidence>
<dbReference type="InterPro" id="IPR005358">
    <property type="entry name" value="Puta_zinc/iron-chelating_dom"/>
</dbReference>
<sequence length="169" mass="18782">MSLLRSLHTDIDARVAATRTAYSGWLCRRGCEGCCHRLADIPKISRAEWELLAEGLALLPPDVMRTVGQEIVDLAKQVNRPLVCPLLDRSTGSCRVYLQRPVACRTYGYYVQRDKGLYCNDIQAQADSGALNDVVWGNHDAIDRRLDAMGAAKALTEWFQESLLAENSG</sequence>
<evidence type="ECO:0000313" key="1">
    <source>
        <dbReference type="EMBL" id="OAI13389.1"/>
    </source>
</evidence>
<dbReference type="AlphaFoldDB" id="A0A177N873"/>